<dbReference type="InterPro" id="IPR032675">
    <property type="entry name" value="LRR_dom_sf"/>
</dbReference>
<keyword evidence="9" id="KW-1185">Reference proteome</keyword>
<dbReference type="Gene3D" id="3.40.50.300">
    <property type="entry name" value="P-loop containing nucleotide triphosphate hydrolases"/>
    <property type="match status" value="1"/>
</dbReference>
<dbReference type="GO" id="GO:0009626">
    <property type="term" value="P:plant-type hypersensitive response"/>
    <property type="evidence" value="ECO:0007669"/>
    <property type="project" value="UniProtKB-ARBA"/>
</dbReference>
<name>A0AAV8BTZ0_9POAL</name>
<dbReference type="Pfam" id="PF23559">
    <property type="entry name" value="WHD_DRP"/>
    <property type="match status" value="1"/>
</dbReference>
<comment type="caution">
    <text evidence="8">The sequence shown here is derived from an EMBL/GenBank/DDBJ whole genome shotgun (WGS) entry which is preliminary data.</text>
</comment>
<reference evidence="8" key="1">
    <citation type="submission" date="2022-08" db="EMBL/GenBank/DDBJ databases">
        <authorList>
            <person name="Marques A."/>
        </authorList>
    </citation>
    <scope>NUCLEOTIDE SEQUENCE</scope>
    <source>
        <strain evidence="8">RhyPub2mFocal</strain>
        <tissue evidence="8">Leaves</tissue>
    </source>
</reference>
<dbReference type="Pfam" id="PF13855">
    <property type="entry name" value="LRR_8"/>
    <property type="match status" value="1"/>
</dbReference>
<dbReference type="InterPro" id="IPR027417">
    <property type="entry name" value="P-loop_NTPase"/>
</dbReference>
<organism evidence="8 9">
    <name type="scientific">Rhynchospora pubera</name>
    <dbReference type="NCBI Taxonomy" id="906938"/>
    <lineage>
        <taxon>Eukaryota</taxon>
        <taxon>Viridiplantae</taxon>
        <taxon>Streptophyta</taxon>
        <taxon>Embryophyta</taxon>
        <taxon>Tracheophyta</taxon>
        <taxon>Spermatophyta</taxon>
        <taxon>Magnoliopsida</taxon>
        <taxon>Liliopsida</taxon>
        <taxon>Poales</taxon>
        <taxon>Cyperaceae</taxon>
        <taxon>Cyperoideae</taxon>
        <taxon>Rhynchosporeae</taxon>
        <taxon>Rhynchospora</taxon>
    </lineage>
</organism>
<feature type="domain" description="NB-ARC" evidence="5">
    <location>
        <begin position="164"/>
        <end position="320"/>
    </location>
</feature>
<keyword evidence="4" id="KW-0547">Nucleotide-binding</keyword>
<evidence type="ECO:0000256" key="4">
    <source>
        <dbReference type="ARBA" id="ARBA00022840"/>
    </source>
</evidence>
<dbReference type="Gene3D" id="3.80.10.10">
    <property type="entry name" value="Ribonuclease Inhibitor"/>
    <property type="match status" value="1"/>
</dbReference>
<dbReference type="GO" id="GO:0005524">
    <property type="term" value="F:ATP binding"/>
    <property type="evidence" value="ECO:0007669"/>
    <property type="project" value="UniProtKB-KW"/>
</dbReference>
<dbReference type="SUPFAM" id="SSF52540">
    <property type="entry name" value="P-loop containing nucleoside triphosphate hydrolases"/>
    <property type="match status" value="1"/>
</dbReference>
<feature type="domain" description="Disease resistance protein winged helix" evidence="7">
    <location>
        <begin position="413"/>
        <end position="476"/>
    </location>
</feature>
<keyword evidence="4" id="KW-0067">ATP-binding</keyword>
<gene>
    <name evidence="8" type="ORF">LUZ62_079793</name>
</gene>
<dbReference type="PRINTS" id="PR00364">
    <property type="entry name" value="DISEASERSIST"/>
</dbReference>
<dbReference type="FunFam" id="1.10.8.430:FF:000003">
    <property type="entry name" value="Probable disease resistance protein At5g66910"/>
    <property type="match status" value="1"/>
</dbReference>
<protein>
    <submittedName>
        <fullName evidence="8">Disease resistance protein (CC-NBS-LRR class) family</fullName>
    </submittedName>
</protein>
<dbReference type="SUPFAM" id="SSF52058">
    <property type="entry name" value="L domain-like"/>
    <property type="match status" value="1"/>
</dbReference>
<evidence type="ECO:0000313" key="9">
    <source>
        <dbReference type="Proteomes" id="UP001140206"/>
    </source>
</evidence>
<dbReference type="InterPro" id="IPR057135">
    <property type="entry name" value="At4g27190-like_LRR"/>
</dbReference>
<evidence type="ECO:0000313" key="8">
    <source>
        <dbReference type="EMBL" id="KAJ4745388.1"/>
    </source>
</evidence>
<dbReference type="InterPro" id="IPR001611">
    <property type="entry name" value="Leu-rich_rpt"/>
</dbReference>
<sequence length="877" mass="101198">MDMLGCSRAIGSLLPWVASKVSPHVVYPFKVRKNVRVMELATSKLKDLKKDVEIEIADAERVNGTPTNQVQGWLHRVETIENEAADIVQKYQQMCRCIWNISPNLCSNYKISKRAAKKHNEAMDLCEEKATIQVIMMLLPQVQEMPASSSKSSYLESVLHDVIDDVHSIIGIWGMGGIGKTHLLEQINNALSKDLASKVFVVFVTYSKEYYEENVQNTIIEKLRLSKSDNRAVNQLTIYNFLKEKSFVLLLDDLWSSVNLKTIGIPDPMEAGGAYKRKVVLTTRSEKVCRKMGAKKIIKLDVLNWETAWSLFKKNVSEETINSHPLIEKCARDVVKKLGGLPLALIVVGKAMYDKKDPSEWEQAVVQLKQVCNDDVELSDEYQSVFKTLRFSYDSLHNENLKQCFLHWSLWRHIEKNDLVELWMGLGLIDKADIQEAYNVGYNYMRTLQAVSLLEIVEIADDSWQCKMHDVIRDMALWIASNDKVDLNKCIVDNGHRNTKTLQLELFSEITVLNLSWNSLEAFPDEICKLVHLQYLNLSYNFNLRSLLPEELVALSNLKYLLLRKTKCILPKGVLSKLKALRMLDLSNCYDDADGLGYSTSDKYLRYLPEKIFPALEEDLEQLHNFQALGITISEYDFYYELSKNVSVPVRWLDVLGYNGGYMSFSNSFLGNSQLQRNLFSLRIRASGVASWVEFESASEHRSNCCLDRLEHLSFEWMLGMTEVKWKRLNPKDVFPRLRVLTFDNIPYLTSISWVINLPCIRELYVLGCDRWMEQLFRIDELNNGEIIVNQLSFPSLKIIHLSQVKKLVRISDPIITFPVLEILKIHYCDNLKKLPFKTGDPPKSLKYIIGTEEWWDNVEMEDSTHRSSLQLYLKKW</sequence>
<dbReference type="InterPro" id="IPR002182">
    <property type="entry name" value="NB-ARC"/>
</dbReference>
<dbReference type="InterPro" id="IPR050905">
    <property type="entry name" value="Plant_NBS-LRR"/>
</dbReference>
<dbReference type="Pfam" id="PF00931">
    <property type="entry name" value="NB-ARC"/>
    <property type="match status" value="1"/>
</dbReference>
<dbReference type="Pfam" id="PF23247">
    <property type="entry name" value="LRR_RPS2"/>
    <property type="match status" value="1"/>
</dbReference>
<dbReference type="PANTHER" id="PTHR33463">
    <property type="entry name" value="NB-ARC DOMAIN-CONTAINING PROTEIN-RELATED"/>
    <property type="match status" value="1"/>
</dbReference>
<evidence type="ECO:0000256" key="2">
    <source>
        <dbReference type="ARBA" id="ARBA00022737"/>
    </source>
</evidence>
<dbReference type="Gene3D" id="1.10.8.430">
    <property type="entry name" value="Helical domain of apoptotic protease-activating factors"/>
    <property type="match status" value="1"/>
</dbReference>
<comment type="similarity">
    <text evidence="1">Belongs to the disease resistance NB-LRR family.</text>
</comment>
<dbReference type="InterPro" id="IPR058922">
    <property type="entry name" value="WHD_DRP"/>
</dbReference>
<dbReference type="FunFam" id="3.40.50.300:FF:001091">
    <property type="entry name" value="Probable disease resistance protein At1g61300"/>
    <property type="match status" value="1"/>
</dbReference>
<dbReference type="Proteomes" id="UP001140206">
    <property type="component" value="Chromosome 5"/>
</dbReference>
<evidence type="ECO:0000259" key="5">
    <source>
        <dbReference type="Pfam" id="PF00931"/>
    </source>
</evidence>
<dbReference type="InterPro" id="IPR042197">
    <property type="entry name" value="Apaf_helical"/>
</dbReference>
<keyword evidence="2" id="KW-0677">Repeat</keyword>
<dbReference type="GO" id="GO:0042742">
    <property type="term" value="P:defense response to bacterium"/>
    <property type="evidence" value="ECO:0007669"/>
    <property type="project" value="UniProtKB-ARBA"/>
</dbReference>
<dbReference type="FunFam" id="1.10.10.10:FF:000322">
    <property type="entry name" value="Probable disease resistance protein At1g63360"/>
    <property type="match status" value="1"/>
</dbReference>
<dbReference type="GO" id="GO:0043531">
    <property type="term" value="F:ADP binding"/>
    <property type="evidence" value="ECO:0007669"/>
    <property type="project" value="InterPro"/>
</dbReference>
<keyword evidence="3" id="KW-0611">Plant defense</keyword>
<evidence type="ECO:0000256" key="1">
    <source>
        <dbReference type="ARBA" id="ARBA00008894"/>
    </source>
</evidence>
<dbReference type="GO" id="GO:0002758">
    <property type="term" value="P:innate immune response-activating signaling pathway"/>
    <property type="evidence" value="ECO:0007669"/>
    <property type="project" value="UniProtKB-ARBA"/>
</dbReference>
<dbReference type="AlphaFoldDB" id="A0AAV8BTZ0"/>
<dbReference type="EMBL" id="JAMFTS010000005">
    <property type="protein sequence ID" value="KAJ4745388.1"/>
    <property type="molecule type" value="Genomic_DNA"/>
</dbReference>
<evidence type="ECO:0000256" key="3">
    <source>
        <dbReference type="ARBA" id="ARBA00022821"/>
    </source>
</evidence>
<evidence type="ECO:0000259" key="6">
    <source>
        <dbReference type="Pfam" id="PF23247"/>
    </source>
</evidence>
<accession>A0AAV8BTZ0</accession>
<proteinExistence type="inferred from homology"/>
<evidence type="ECO:0000259" key="7">
    <source>
        <dbReference type="Pfam" id="PF23559"/>
    </source>
</evidence>
<feature type="domain" description="Disease resistance protein At4g27190-like leucine-rich repeats" evidence="6">
    <location>
        <begin position="721"/>
        <end position="835"/>
    </location>
</feature>